<reference evidence="12" key="1">
    <citation type="submission" date="2016-10" db="EMBL/GenBank/DDBJ databases">
        <title>Frankia sp. NRRL B-16386 Genome sequencing.</title>
        <authorList>
            <person name="Ghodhbane-Gtari F."/>
            <person name="Swanson E."/>
            <person name="Gueddou A."/>
            <person name="Hezbri K."/>
            <person name="Ktari K."/>
            <person name="Nouioui I."/>
            <person name="Morris K."/>
            <person name="Simpson S."/>
            <person name="Abebe-Akele F."/>
            <person name="Thomas K."/>
            <person name="Gtari M."/>
            <person name="Tisa L.S."/>
        </authorList>
    </citation>
    <scope>NUCLEOTIDE SEQUENCE [LARGE SCALE GENOMIC DNA]</scope>
    <source>
        <strain evidence="12">NRRL B-16386</strain>
    </source>
</reference>
<keyword evidence="3" id="KW-0597">Phosphoprotein</keyword>
<dbReference type="Gene3D" id="3.30.565.10">
    <property type="entry name" value="Histidine kinase-like ATPase, C-terminal domain"/>
    <property type="match status" value="1"/>
</dbReference>
<evidence type="ECO:0000256" key="5">
    <source>
        <dbReference type="ARBA" id="ARBA00022741"/>
    </source>
</evidence>
<evidence type="ECO:0000256" key="6">
    <source>
        <dbReference type="ARBA" id="ARBA00022777"/>
    </source>
</evidence>
<organism evidence="11 12">
    <name type="scientific">Pseudofrankia asymbiotica</name>
    <dbReference type="NCBI Taxonomy" id="1834516"/>
    <lineage>
        <taxon>Bacteria</taxon>
        <taxon>Bacillati</taxon>
        <taxon>Actinomycetota</taxon>
        <taxon>Actinomycetes</taxon>
        <taxon>Frankiales</taxon>
        <taxon>Frankiaceae</taxon>
        <taxon>Pseudofrankia</taxon>
    </lineage>
</organism>
<dbReference type="CDD" id="cd16917">
    <property type="entry name" value="HATPase_UhpB-NarQ-NarX-like"/>
    <property type="match status" value="1"/>
</dbReference>
<dbReference type="EMBL" id="MOMC01000018">
    <property type="protein sequence ID" value="ONH31136.1"/>
    <property type="molecule type" value="Genomic_DNA"/>
</dbReference>
<feature type="transmembrane region" description="Helical" evidence="9">
    <location>
        <begin position="218"/>
        <end position="239"/>
    </location>
</feature>
<dbReference type="InterPro" id="IPR050482">
    <property type="entry name" value="Sensor_HK_TwoCompSys"/>
</dbReference>
<dbReference type="GO" id="GO:0046983">
    <property type="term" value="F:protein dimerization activity"/>
    <property type="evidence" value="ECO:0007669"/>
    <property type="project" value="InterPro"/>
</dbReference>
<dbReference type="SMART" id="SM00387">
    <property type="entry name" value="HATPase_c"/>
    <property type="match status" value="1"/>
</dbReference>
<feature type="transmembrane region" description="Helical" evidence="9">
    <location>
        <begin position="34"/>
        <end position="54"/>
    </location>
</feature>
<sequence length="603" mass="62975">MAAAPTAVPAVAHPSEPAASLTRQGQGIELRRRYGVPALAVAGAAFGAVVLWLADSGRDPDTTSTLFSGVVGGLYLLTGSVTHLRRPGRLGLRMVTVGIAWFAEDLSVSIHPGPHTVGMFFRCVASACLVHLLLAFPEGRLRTRTERAVTWAVYVFVLVLVPLGVPFYESVTPNLLFVANLAPAEDAVIDGTQVVFAVVVGALLVRRWIVATPPARRVLAPVYGVGLVGSVASLVHPALDGSSALLVNEVAHLATLGLPVAFLAGALRVRLGRTAVADLLLQLPRISPAELRDLLARALGDPALRIAYPRPDDAGPATGDVDTAGYVDAAGQLVTPRPNDAITPVRRGPRVVAVLLHDPALRADPHVLHAVTAVAALELDNQRLAAEVRAQLAEVRASRVRIVAAADEQRRRIERDLHDGAQQQLVTAALVLRLARDRFRPAPPDPELDALLRRAADGLDAAVAELRELARGIHPAVLTEAGLLPALRALAARSAYPVRVIDGPALPPLPDGVAATAYFVAAEAVTNAAKHAGANQVQVHVRASGNRLLVTIADDGAGGADMGAGTGLLGLRDRVAALDGKLTVRSFPGAGTSVHAELPLEGP</sequence>
<evidence type="ECO:0000256" key="9">
    <source>
        <dbReference type="SAM" id="Phobius"/>
    </source>
</evidence>
<evidence type="ECO:0000313" key="11">
    <source>
        <dbReference type="EMBL" id="ONH31136.1"/>
    </source>
</evidence>
<keyword evidence="9" id="KW-0812">Transmembrane</keyword>
<dbReference type="EC" id="2.7.13.3" evidence="2"/>
<dbReference type="SUPFAM" id="SSF55874">
    <property type="entry name" value="ATPase domain of HSP90 chaperone/DNA topoisomerase II/histidine kinase"/>
    <property type="match status" value="1"/>
</dbReference>
<evidence type="ECO:0000256" key="4">
    <source>
        <dbReference type="ARBA" id="ARBA00022679"/>
    </source>
</evidence>
<keyword evidence="5" id="KW-0547">Nucleotide-binding</keyword>
<dbReference type="Pfam" id="PF02518">
    <property type="entry name" value="HATPase_c"/>
    <property type="match status" value="1"/>
</dbReference>
<feature type="transmembrane region" description="Helical" evidence="9">
    <location>
        <begin position="66"/>
        <end position="84"/>
    </location>
</feature>
<keyword evidence="9" id="KW-0472">Membrane</keyword>
<keyword evidence="4" id="KW-0808">Transferase</keyword>
<feature type="transmembrane region" description="Helical" evidence="9">
    <location>
        <begin position="148"/>
        <end position="168"/>
    </location>
</feature>
<feature type="transmembrane region" description="Helical" evidence="9">
    <location>
        <begin position="188"/>
        <end position="206"/>
    </location>
</feature>
<evidence type="ECO:0000256" key="1">
    <source>
        <dbReference type="ARBA" id="ARBA00000085"/>
    </source>
</evidence>
<dbReference type="Proteomes" id="UP000188929">
    <property type="component" value="Unassembled WGS sequence"/>
</dbReference>
<dbReference type="AlphaFoldDB" id="A0A1V2IF91"/>
<gene>
    <name evidence="11" type="ORF">BL253_10695</name>
</gene>
<dbReference type="Gene3D" id="1.20.5.1930">
    <property type="match status" value="1"/>
</dbReference>
<keyword evidence="9" id="KW-1133">Transmembrane helix</keyword>
<comment type="catalytic activity">
    <reaction evidence="1">
        <text>ATP + protein L-histidine = ADP + protein N-phospho-L-histidine.</text>
        <dbReference type="EC" id="2.7.13.3"/>
    </reaction>
</comment>
<dbReference type="InterPro" id="IPR003594">
    <property type="entry name" value="HATPase_dom"/>
</dbReference>
<feature type="domain" description="Histidine kinase/HSP90-like ATPase" evidence="10">
    <location>
        <begin position="512"/>
        <end position="602"/>
    </location>
</feature>
<comment type="caution">
    <text evidence="11">The sequence shown here is derived from an EMBL/GenBank/DDBJ whole genome shotgun (WGS) entry which is preliminary data.</text>
</comment>
<dbReference type="Pfam" id="PF07730">
    <property type="entry name" value="HisKA_3"/>
    <property type="match status" value="1"/>
</dbReference>
<evidence type="ECO:0000259" key="10">
    <source>
        <dbReference type="SMART" id="SM00387"/>
    </source>
</evidence>
<evidence type="ECO:0000313" key="12">
    <source>
        <dbReference type="Proteomes" id="UP000188929"/>
    </source>
</evidence>
<dbReference type="PANTHER" id="PTHR24421:SF10">
    <property type="entry name" value="NITRATE_NITRITE SENSOR PROTEIN NARQ"/>
    <property type="match status" value="1"/>
</dbReference>
<dbReference type="GO" id="GO:0005524">
    <property type="term" value="F:ATP binding"/>
    <property type="evidence" value="ECO:0007669"/>
    <property type="project" value="UniProtKB-KW"/>
</dbReference>
<dbReference type="InterPro" id="IPR011712">
    <property type="entry name" value="Sig_transdc_His_kin_sub3_dim/P"/>
</dbReference>
<evidence type="ECO:0000256" key="2">
    <source>
        <dbReference type="ARBA" id="ARBA00012438"/>
    </source>
</evidence>
<name>A0A1V2IF91_9ACTN</name>
<proteinExistence type="predicted"/>
<evidence type="ECO:0000256" key="3">
    <source>
        <dbReference type="ARBA" id="ARBA00022553"/>
    </source>
</evidence>
<evidence type="ECO:0000256" key="8">
    <source>
        <dbReference type="ARBA" id="ARBA00023012"/>
    </source>
</evidence>
<feature type="transmembrane region" description="Helical" evidence="9">
    <location>
        <begin position="251"/>
        <end position="269"/>
    </location>
</feature>
<dbReference type="GO" id="GO:0000155">
    <property type="term" value="F:phosphorelay sensor kinase activity"/>
    <property type="evidence" value="ECO:0007669"/>
    <property type="project" value="InterPro"/>
</dbReference>
<keyword evidence="12" id="KW-1185">Reference proteome</keyword>
<accession>A0A1V2IF91</accession>
<keyword evidence="8" id="KW-0902">Two-component regulatory system</keyword>
<keyword evidence="6 11" id="KW-0418">Kinase</keyword>
<keyword evidence="7" id="KW-0067">ATP-binding</keyword>
<dbReference type="STRING" id="1834516.BL253_10695"/>
<dbReference type="GO" id="GO:0016020">
    <property type="term" value="C:membrane"/>
    <property type="evidence" value="ECO:0007669"/>
    <property type="project" value="InterPro"/>
</dbReference>
<dbReference type="InterPro" id="IPR036890">
    <property type="entry name" value="HATPase_C_sf"/>
</dbReference>
<protein>
    <recommendedName>
        <fullName evidence="2">histidine kinase</fullName>
        <ecNumber evidence="2">2.7.13.3</ecNumber>
    </recommendedName>
</protein>
<evidence type="ECO:0000256" key="7">
    <source>
        <dbReference type="ARBA" id="ARBA00022840"/>
    </source>
</evidence>
<dbReference type="PANTHER" id="PTHR24421">
    <property type="entry name" value="NITRATE/NITRITE SENSOR PROTEIN NARX-RELATED"/>
    <property type="match status" value="1"/>
</dbReference>